<feature type="compositionally biased region" description="Polar residues" evidence="1">
    <location>
        <begin position="539"/>
        <end position="562"/>
    </location>
</feature>
<dbReference type="GO" id="GO:0016810">
    <property type="term" value="F:hydrolase activity, acting on carbon-nitrogen (but not peptide) bonds"/>
    <property type="evidence" value="ECO:0007669"/>
    <property type="project" value="InterPro"/>
</dbReference>
<feature type="region of interest" description="Disordered" evidence="1">
    <location>
        <begin position="848"/>
        <end position="875"/>
    </location>
</feature>
<evidence type="ECO:0000259" key="2">
    <source>
        <dbReference type="Pfam" id="PF01522"/>
    </source>
</evidence>
<proteinExistence type="predicted"/>
<reference evidence="3" key="1">
    <citation type="submission" date="2021-12" db="EMBL/GenBank/DDBJ databases">
        <authorList>
            <person name="King R."/>
        </authorList>
    </citation>
    <scope>NUCLEOTIDE SEQUENCE</scope>
</reference>
<keyword evidence="4" id="KW-1185">Reference proteome</keyword>
<dbReference type="InterPro" id="IPR002509">
    <property type="entry name" value="NODB_dom"/>
</dbReference>
<feature type="compositionally biased region" description="Polar residues" evidence="1">
    <location>
        <begin position="569"/>
        <end position="584"/>
    </location>
</feature>
<dbReference type="Proteomes" id="UP001152759">
    <property type="component" value="Chromosome 6"/>
</dbReference>
<dbReference type="FunFam" id="3.20.20.370:FF:000003">
    <property type="entry name" value="CLUMA_CG003232, isoform B"/>
    <property type="match status" value="1"/>
</dbReference>
<feature type="compositionally biased region" description="Polar residues" evidence="1">
    <location>
        <begin position="393"/>
        <end position="406"/>
    </location>
</feature>
<dbReference type="PANTHER" id="PTHR45985:SF12">
    <property type="entry name" value="CHITIN DEACETYLASE-LIKE 5, ISOFORM B"/>
    <property type="match status" value="1"/>
</dbReference>
<feature type="region of interest" description="Disordered" evidence="1">
    <location>
        <begin position="63"/>
        <end position="321"/>
    </location>
</feature>
<feature type="region of interest" description="Disordered" evidence="1">
    <location>
        <begin position="1234"/>
        <end position="1336"/>
    </location>
</feature>
<dbReference type="SUPFAM" id="SSF88713">
    <property type="entry name" value="Glycoside hydrolase/deacetylase"/>
    <property type="match status" value="1"/>
</dbReference>
<evidence type="ECO:0000256" key="1">
    <source>
        <dbReference type="SAM" id="MobiDB-lite"/>
    </source>
</evidence>
<feature type="region of interest" description="Disordered" evidence="1">
    <location>
        <begin position="892"/>
        <end position="937"/>
    </location>
</feature>
<dbReference type="InterPro" id="IPR052740">
    <property type="entry name" value="CE4"/>
</dbReference>
<gene>
    <name evidence="3" type="ORF">BEMITA_LOCUS10549</name>
</gene>
<feature type="compositionally biased region" description="Low complexity" evidence="1">
    <location>
        <begin position="894"/>
        <end position="918"/>
    </location>
</feature>
<dbReference type="EMBL" id="OU963867">
    <property type="protein sequence ID" value="CAH0391987.1"/>
    <property type="molecule type" value="Genomic_DNA"/>
</dbReference>
<feature type="compositionally biased region" description="Polar residues" evidence="1">
    <location>
        <begin position="615"/>
        <end position="631"/>
    </location>
</feature>
<feature type="compositionally biased region" description="Basic residues" evidence="1">
    <location>
        <begin position="590"/>
        <end position="600"/>
    </location>
</feature>
<feature type="domain" description="NodB homology" evidence="2">
    <location>
        <begin position="1484"/>
        <end position="1594"/>
    </location>
</feature>
<feature type="compositionally biased region" description="Acidic residues" evidence="1">
    <location>
        <begin position="242"/>
        <end position="267"/>
    </location>
</feature>
<feature type="compositionally biased region" description="Polar residues" evidence="1">
    <location>
        <begin position="1250"/>
        <end position="1268"/>
    </location>
</feature>
<name>A0A9P0AFE3_BEMTA</name>
<feature type="compositionally biased region" description="Polar residues" evidence="1">
    <location>
        <begin position="466"/>
        <end position="475"/>
    </location>
</feature>
<feature type="compositionally biased region" description="Polar residues" evidence="1">
    <location>
        <begin position="113"/>
        <end position="124"/>
    </location>
</feature>
<feature type="compositionally biased region" description="Basic residues" evidence="1">
    <location>
        <begin position="478"/>
        <end position="487"/>
    </location>
</feature>
<dbReference type="PANTHER" id="PTHR45985">
    <property type="match status" value="1"/>
</dbReference>
<dbReference type="CDD" id="cd10975">
    <property type="entry name" value="CE4_CDA_like_2"/>
    <property type="match status" value="1"/>
</dbReference>
<feature type="compositionally biased region" description="Polar residues" evidence="1">
    <location>
        <begin position="494"/>
        <end position="516"/>
    </location>
</feature>
<dbReference type="Pfam" id="PF01522">
    <property type="entry name" value="Polysacc_deac_1"/>
    <property type="match status" value="1"/>
</dbReference>
<feature type="region of interest" description="Disordered" evidence="1">
    <location>
        <begin position="1372"/>
        <end position="1423"/>
    </location>
</feature>
<feature type="compositionally biased region" description="Basic and acidic residues" evidence="1">
    <location>
        <begin position="1270"/>
        <end position="1279"/>
    </location>
</feature>
<dbReference type="GO" id="GO:0005975">
    <property type="term" value="P:carbohydrate metabolic process"/>
    <property type="evidence" value="ECO:0007669"/>
    <property type="project" value="InterPro"/>
</dbReference>
<feature type="compositionally biased region" description="Acidic residues" evidence="1">
    <location>
        <begin position="1280"/>
        <end position="1300"/>
    </location>
</feature>
<feature type="compositionally biased region" description="Acidic residues" evidence="1">
    <location>
        <begin position="216"/>
        <end position="233"/>
    </location>
</feature>
<dbReference type="Gene3D" id="3.20.20.370">
    <property type="entry name" value="Glycoside hydrolase/deacetylase"/>
    <property type="match status" value="1"/>
</dbReference>
<accession>A0A9P0AFE3</accession>
<feature type="compositionally biased region" description="Polar residues" evidence="1">
    <location>
        <begin position="1308"/>
        <end position="1325"/>
    </location>
</feature>
<feature type="compositionally biased region" description="Polar residues" evidence="1">
    <location>
        <begin position="430"/>
        <end position="439"/>
    </location>
</feature>
<feature type="region of interest" description="Disordered" evidence="1">
    <location>
        <begin position="1"/>
        <end position="29"/>
    </location>
</feature>
<organism evidence="3 4">
    <name type="scientific">Bemisia tabaci</name>
    <name type="common">Sweetpotato whitefly</name>
    <name type="synonym">Aleurodes tabaci</name>
    <dbReference type="NCBI Taxonomy" id="7038"/>
    <lineage>
        <taxon>Eukaryota</taxon>
        <taxon>Metazoa</taxon>
        <taxon>Ecdysozoa</taxon>
        <taxon>Arthropoda</taxon>
        <taxon>Hexapoda</taxon>
        <taxon>Insecta</taxon>
        <taxon>Pterygota</taxon>
        <taxon>Neoptera</taxon>
        <taxon>Paraneoptera</taxon>
        <taxon>Hemiptera</taxon>
        <taxon>Sternorrhyncha</taxon>
        <taxon>Aleyrodoidea</taxon>
        <taxon>Aleyrodidae</taxon>
        <taxon>Aleyrodinae</taxon>
        <taxon>Bemisia</taxon>
    </lineage>
</organism>
<feature type="compositionally biased region" description="Pro residues" evidence="1">
    <location>
        <begin position="919"/>
        <end position="934"/>
    </location>
</feature>
<sequence length="1817" mass="204683">MSKLKLKMNQRYPQAHDSGSTEFDSHQADKHFDFSDEFEGVNDEKDDDAEDGIEPQLIFTTPDVRNIGSFTPTPRPKPTKKPKNAITPVGVSHAYRPANYSYRRNNNHRKSTHPYSSVETTESYDNLYDHRLQATLPQPPAYDREEDNDEYGNSKEGLGNYHSGHNHKDTPLNGDPFPSYPRHKGYETPPNYFSTPSGPPSSKPKVKQKPNPPPDQADDEEEYYEEDNAQDDNYDQRKQNVDDNDNDNENEGDDEYYGEGYDDEEYAEDYKHERPTQLNGTRARPPRPPKMMQNAKQRGKQPLISSNNSKSGDDDEYYYDDYYDDDEYYDDVTTNKVTQPSTRHKSNVTMDPAISSSIDAYTVLKTSPAYRKSKTFPAANRTEPEHTSPLADVTSTSRPNQVSTTPRYFIKPKMRKKTTPHQSEIPAPKSNLTTPSTPTLHYPRKFNRLKNKLNATLPMTPKVRTENVTQTNNVTMPPKHRKNRPKYKNYPMRNRTTPIVQNTTPESPLEGAQSNRPPLKDASLEGAQSNRNQQKDTSLEGAQSNRNQLKATSLEGAQSNRNQLKDTSLEGAQSNRTPLTQTEAPENHKFGGKARHKNHRAQTTEATRPPPPSLPTQKIQKSTPHTFSSPAKHQEADTDEYIPANHKPQPAGRPLTNTRGSASHKPNQKQPQKFTYSPPSGEATDRVSVAPPNYVQQQQAPVHVASAGVANRGIYNGTQYNPSQQQFDSYYNLYNDESELYGDDDYGQYHVSSRGKPQIEIVQRLPEKNAVAYTPVQSYKQQENAYTPSYKTQGNVAYTPSYKQQSSDIYNVDDYNQQYNLQGADDDLSYQPGIIANKPSIRLVGARNESKANESNQQHVARPGPGPIPPKPHELAQLPSQRITLSAAFALETSPKSKPSQSPPFSSQSPPFPSQSQPFPSPSQPFPSQSPPFPSARRPANFFIVKENDTPSGFQKADEITDEFAVKKEIKNIDITRMRASGKGVPARETPKLPFIPPTFSPTLTVSIPRKPVYNSSAFSTDDNGNFRIIVDPSLKSSPSPTLPPVTLGLRYFNVTPKFIPTPASVSKEIPRGTFKPRPFAQPEWIDTIDLTSTSARPTPSPESSNHRFERVNFEKEVAELSRSNPTYQSFTKPPVQFTTEASTSRIAIKIPQRLASKSDQSTKKIDVTNTVGRFISDLSFTTKKPDRPLRVKSEENDVQRFTTAAPSVSRFWSSPKTEATTAGKTAYPPKYEFINKPTETPSVHVPRSFSLSKDNPPNLNANKQATYNIEKKPSKFDENLDEEEYYDDEYYEDEEEEEEKPLIAPRPSSTQTPQAPAPASTSQLPPQPAPFTYKPTIKLPISSIIKEYSPPSKSGSRIPARDNEVNNAKETALNPCSEPNSECNEKPLRGRHRGSATYTTVSSDSDRGSLSGGRPTLKPSTSIVSKTSDYYDIYRFPPRRPEAVYPTPQVDKTAAKCRKDVCLLPDCYCGGKDIPGDLTPEETPQIVLLTFDDSVNDLNKGLYSDLFEKGRTNPNGCPISATFYVSHEWTDYSQVQNLYATGHEIASHSVSHSFGEQFSQKKWTREIAGQREILAAYGGVKLEDIRGMRAPFLAVGGNKMFKMLYDSNFTYDSSMPVYENRPPSWPYTFDYKIFHDCMIPPCPTRSYPGVWEVPMVMWQDLNGGRCSMGDACSNPPTADGVYKMLVKNFERHFTTNRAPLGLFYHAAWFTQPHHKEGFIAFLDTIVNMPEVWVVTNWQALQWVRDPTPISRLRNFTPFGCDYPDRPRKCNNPKVCNLWHKSGVRYMRTCQPCPDIYPWTGKTGIKNSKVDNEIIQE</sequence>
<dbReference type="InterPro" id="IPR011330">
    <property type="entry name" value="Glyco_hydro/deAcase_b/a-brl"/>
</dbReference>
<feature type="region of interest" description="Disordered" evidence="1">
    <location>
        <begin position="377"/>
        <end position="443"/>
    </location>
</feature>
<feature type="region of interest" description="Disordered" evidence="1">
    <location>
        <begin position="464"/>
        <end position="687"/>
    </location>
</feature>
<feature type="compositionally biased region" description="Basic residues" evidence="1">
    <location>
        <begin position="410"/>
        <end position="419"/>
    </location>
</feature>
<evidence type="ECO:0000313" key="4">
    <source>
        <dbReference type="Proteomes" id="UP001152759"/>
    </source>
</evidence>
<feature type="compositionally biased region" description="Polar residues" evidence="1">
    <location>
        <begin position="655"/>
        <end position="678"/>
    </location>
</feature>
<evidence type="ECO:0000313" key="3">
    <source>
        <dbReference type="EMBL" id="CAH0391987.1"/>
    </source>
</evidence>
<protein>
    <recommendedName>
        <fullName evidence="2">NodB homology domain-containing protein</fullName>
    </recommendedName>
</protein>